<dbReference type="InterPro" id="IPR039905">
    <property type="entry name" value="CD2BP2/Lin1"/>
</dbReference>
<feature type="compositionally biased region" description="Basic and acidic residues" evidence="1">
    <location>
        <begin position="86"/>
        <end position="101"/>
    </location>
</feature>
<feature type="compositionally biased region" description="Basic and acidic residues" evidence="1">
    <location>
        <begin position="533"/>
        <end position="552"/>
    </location>
</feature>
<feature type="compositionally biased region" description="Basic and acidic residues" evidence="1">
    <location>
        <begin position="214"/>
        <end position="223"/>
    </location>
</feature>
<dbReference type="SMART" id="SM00444">
    <property type="entry name" value="GYF"/>
    <property type="match status" value="1"/>
</dbReference>
<feature type="compositionally biased region" description="Acidic residues" evidence="1">
    <location>
        <begin position="102"/>
        <end position="124"/>
    </location>
</feature>
<dbReference type="EMBL" id="KV749302">
    <property type="protein sequence ID" value="OCL10153.1"/>
    <property type="molecule type" value="Genomic_DNA"/>
</dbReference>
<dbReference type="PANTHER" id="PTHR13138">
    <property type="entry name" value="PROTEIN LIN1"/>
    <property type="match status" value="1"/>
</dbReference>
<feature type="compositionally biased region" description="Basic residues" evidence="1">
    <location>
        <begin position="523"/>
        <end position="532"/>
    </location>
</feature>
<evidence type="ECO:0000313" key="3">
    <source>
        <dbReference type="EMBL" id="OCL10153.1"/>
    </source>
</evidence>
<evidence type="ECO:0000256" key="1">
    <source>
        <dbReference type="SAM" id="MobiDB-lite"/>
    </source>
</evidence>
<reference evidence="3 4" key="1">
    <citation type="journal article" date="2016" name="Nat. Commun.">
        <title>Ectomycorrhizal ecology is imprinted in the genome of the dominant symbiotic fungus Cenococcum geophilum.</title>
        <authorList>
            <consortium name="DOE Joint Genome Institute"/>
            <person name="Peter M."/>
            <person name="Kohler A."/>
            <person name="Ohm R.A."/>
            <person name="Kuo A."/>
            <person name="Krutzmann J."/>
            <person name="Morin E."/>
            <person name="Arend M."/>
            <person name="Barry K.W."/>
            <person name="Binder M."/>
            <person name="Choi C."/>
            <person name="Clum A."/>
            <person name="Copeland A."/>
            <person name="Grisel N."/>
            <person name="Haridas S."/>
            <person name="Kipfer T."/>
            <person name="LaButti K."/>
            <person name="Lindquist E."/>
            <person name="Lipzen A."/>
            <person name="Maire R."/>
            <person name="Meier B."/>
            <person name="Mihaltcheva S."/>
            <person name="Molinier V."/>
            <person name="Murat C."/>
            <person name="Poggeler S."/>
            <person name="Quandt C.A."/>
            <person name="Sperisen C."/>
            <person name="Tritt A."/>
            <person name="Tisserant E."/>
            <person name="Crous P.W."/>
            <person name="Henrissat B."/>
            <person name="Nehls U."/>
            <person name="Egli S."/>
            <person name="Spatafora J.W."/>
            <person name="Grigoriev I.V."/>
            <person name="Martin F.M."/>
        </authorList>
    </citation>
    <scope>NUCLEOTIDE SEQUENCE [LARGE SCALE GENOMIC DNA]</scope>
    <source>
        <strain evidence="3 4">CBS 207.34</strain>
    </source>
</reference>
<feature type="compositionally biased region" description="Basic residues" evidence="1">
    <location>
        <begin position="304"/>
        <end position="316"/>
    </location>
</feature>
<dbReference type="Gene3D" id="3.30.1490.40">
    <property type="match status" value="1"/>
</dbReference>
<dbReference type="GO" id="GO:0005682">
    <property type="term" value="C:U5 snRNP"/>
    <property type="evidence" value="ECO:0007669"/>
    <property type="project" value="InterPro"/>
</dbReference>
<feature type="compositionally biased region" description="Basic and acidic residues" evidence="1">
    <location>
        <begin position="317"/>
        <end position="335"/>
    </location>
</feature>
<gene>
    <name evidence="3" type="ORF">AOQ84DRAFT_219963</name>
</gene>
<feature type="region of interest" description="Disordered" evidence="1">
    <location>
        <begin position="520"/>
        <end position="552"/>
    </location>
</feature>
<dbReference type="SUPFAM" id="SSF55277">
    <property type="entry name" value="GYF domain"/>
    <property type="match status" value="1"/>
</dbReference>
<dbReference type="Pfam" id="PF02213">
    <property type="entry name" value="GYF"/>
    <property type="match status" value="1"/>
</dbReference>
<keyword evidence="4" id="KW-1185">Reference proteome</keyword>
<proteinExistence type="predicted"/>
<dbReference type="OrthoDB" id="331341at2759"/>
<dbReference type="PANTHER" id="PTHR13138:SF3">
    <property type="entry name" value="CD2 ANTIGEN CYTOPLASMIC TAIL-BINDING PROTEIN 2"/>
    <property type="match status" value="1"/>
</dbReference>
<feature type="domain" description="GYF" evidence="2">
    <location>
        <begin position="396"/>
        <end position="451"/>
    </location>
</feature>
<dbReference type="AlphaFoldDB" id="A0A8E2F558"/>
<dbReference type="InterPro" id="IPR035445">
    <property type="entry name" value="GYF-like_dom_sf"/>
</dbReference>
<evidence type="ECO:0000259" key="2">
    <source>
        <dbReference type="PROSITE" id="PS50829"/>
    </source>
</evidence>
<organism evidence="3 4">
    <name type="scientific">Glonium stellatum</name>
    <dbReference type="NCBI Taxonomy" id="574774"/>
    <lineage>
        <taxon>Eukaryota</taxon>
        <taxon>Fungi</taxon>
        <taxon>Dikarya</taxon>
        <taxon>Ascomycota</taxon>
        <taxon>Pezizomycotina</taxon>
        <taxon>Dothideomycetes</taxon>
        <taxon>Pleosporomycetidae</taxon>
        <taxon>Gloniales</taxon>
        <taxon>Gloniaceae</taxon>
        <taxon>Glonium</taxon>
    </lineage>
</organism>
<protein>
    <recommendedName>
        <fullName evidence="2">GYF domain-containing protein</fullName>
    </recommendedName>
</protein>
<dbReference type="PROSITE" id="PS50829">
    <property type="entry name" value="GYF"/>
    <property type="match status" value="1"/>
</dbReference>
<dbReference type="Proteomes" id="UP000250140">
    <property type="component" value="Unassembled WGS sequence"/>
</dbReference>
<feature type="region of interest" description="Disordered" evidence="1">
    <location>
        <begin position="301"/>
        <end position="335"/>
    </location>
</feature>
<dbReference type="InterPro" id="IPR003169">
    <property type="entry name" value="GYF"/>
</dbReference>
<feature type="compositionally biased region" description="Basic and acidic residues" evidence="1">
    <location>
        <begin position="230"/>
        <end position="269"/>
    </location>
</feature>
<accession>A0A8E2F558</accession>
<evidence type="ECO:0000313" key="4">
    <source>
        <dbReference type="Proteomes" id="UP000250140"/>
    </source>
</evidence>
<sequence length="785" mass="86129">MSSKNVFSAPRPKRAGEQFARTHHSEANGSSSKKPRFDYRNPSTLAPDAPEEDAILDLDEIGKGGQTKRNAVNIDGYESDSSAENFDARADAKAEAAKSKDEEDDNMFADLEDEFKDGDEDEDINREGKKKRKIGVRFLEEDEIEGQVANSKSGGHVSADFAIGGKTRVQDDESSSESGDDEERDRVGSDVDEEVGAGGKKKHAPRLDAFNMKAEGEEGRFDESGNYIRKAVDPDAVHDSWLEGLSKKDMKRAKEAQDKREAERRKQDMVDDSIMTSDILSSLITRLEKGETVLEALQRLGKGKEKKKPKWQKNKRKAGDAMDVDQEKNVEDPVETGRRNAVEAITEAADRLLRRGQTDIYDAEQEMLVRQYKKETGEDWVEPRSVDTNQDRRTEVKQWEYRWSDARDGGEKHGPYDGQTMVAWNDAGYFGEGVEFRRIGDAEWSKVVEFRPPFAVSQSRRPASQHPRGSGVLAAVEQGPSKKIVLGGIQYIPIATAPLRLSCSAMRWVMGDTRIPALDNRARARARGKRKGREWSGQKRPRDPDRPRDASRKGDIAIITTVVIKSSTGVRVALFFFIYCWTIAAPTSVRKSPMSLPLLSACCSAPCPSAVPAAASAATSATSTATAAAAAACPRAPPTGVALSRCLCASAPVIPAPLGHTQTWAKRLRIFFQLHRSLPTLFLSLCFSLHTTTLCLSSAECSVQSSPRASSRVAACTPAADERRKELETLHISPAVSRQPSTLSRLGTWYYPSSASSANLPVFPPSSLASSAGRQPSVSLFAAVF</sequence>
<feature type="compositionally biased region" description="Acidic residues" evidence="1">
    <location>
        <begin position="172"/>
        <end position="183"/>
    </location>
</feature>
<feature type="compositionally biased region" description="Acidic residues" evidence="1">
    <location>
        <begin position="49"/>
        <end position="59"/>
    </location>
</feature>
<name>A0A8E2F558_9PEZI</name>
<feature type="region of interest" description="Disordered" evidence="1">
    <location>
        <begin position="1"/>
        <end position="270"/>
    </location>
</feature>